<protein>
    <submittedName>
        <fullName evidence="1">Uncharacterized protein</fullName>
    </submittedName>
</protein>
<gene>
    <name evidence="1" type="ORF">HB761_13875</name>
</gene>
<reference evidence="1" key="1">
    <citation type="submission" date="2020-03" db="EMBL/GenBank/DDBJ databases">
        <title>Five strains of Vibrio campbellii isolated from Mariana Trench.</title>
        <authorList>
            <person name="Liang J."/>
            <person name="Zhang X.-H."/>
        </authorList>
    </citation>
    <scope>NUCLEOTIDE SEQUENCE</scope>
    <source>
        <strain evidence="1">LJC014</strain>
    </source>
</reference>
<dbReference type="Proteomes" id="UP001058687">
    <property type="component" value="Chromosome 1"/>
</dbReference>
<sequence length="122" mass="13574">MEFDSLFDEAMKCADFAIEGAMASEFRLLLRNGSSLDIKAIFDSKLMPEESSHTRVAFIAEHGVLTIFNMRIEKQLVSGASVDTPVGTRHVSYVLYPDETTSLLILSMKPNGQRVSPNDNFL</sequence>
<accession>A0AAE9SLK2</accession>
<name>A0AAE9SLK2_9VIBR</name>
<dbReference type="RefSeq" id="WP_255935357.1">
    <property type="nucleotide sequence ID" value="NZ_CP050467.1"/>
</dbReference>
<evidence type="ECO:0000313" key="2">
    <source>
        <dbReference type="Proteomes" id="UP001058687"/>
    </source>
</evidence>
<evidence type="ECO:0000313" key="1">
    <source>
        <dbReference type="EMBL" id="UTZ27741.1"/>
    </source>
</evidence>
<dbReference type="AlphaFoldDB" id="A0AAE9SLK2"/>
<proteinExistence type="predicted"/>
<dbReference type="EMBL" id="CP050467">
    <property type="protein sequence ID" value="UTZ27741.1"/>
    <property type="molecule type" value="Genomic_DNA"/>
</dbReference>
<organism evidence="1 2">
    <name type="scientific">Vibrio campbellii</name>
    <dbReference type="NCBI Taxonomy" id="680"/>
    <lineage>
        <taxon>Bacteria</taxon>
        <taxon>Pseudomonadati</taxon>
        <taxon>Pseudomonadota</taxon>
        <taxon>Gammaproteobacteria</taxon>
        <taxon>Vibrionales</taxon>
        <taxon>Vibrionaceae</taxon>
        <taxon>Vibrio</taxon>
    </lineage>
</organism>